<sequence length="407" mass="43901">MAFGMLNGAELAGRAGAAFPIRLARASPTNGARSVHLDGWTTTISDAGDLVTTCTEALVAVDRVEAVARRRANEGLDYLCAVEFIDVVLSKALDDFVTWGTDPDTESEALRVTAILSMKFELTFNTKVINANGVEVPPPPRDPKPHEAMRFMRMARTATSRHDAYVNLSLTLESLLHELHPHVRKGKGRKGESEWFKEALAVADQKVPIAQLAPPSTPNPIQWIYDHIYGEFRSGLMHAKDDFQLPGDEHRAAEFEALFAQLWRYVAALMQATLDTPGRGSTTSDAMWTGLGKHHFSGMYAAVTNDANATGITESFAPSGGGIQQLPLGEVAYPSHGLLLCLATCSAGAVRPLGPLTRIGSVSTDGRAWTASELPMPLIVGDAVDEFQVLVGVRHANEGGIVTQFDN</sequence>
<reference evidence="1 2" key="1">
    <citation type="submission" date="2020-04" db="EMBL/GenBank/DDBJ databases">
        <title>Gordonia sp. nov. TBRC 11910.</title>
        <authorList>
            <person name="Suriyachadkun C."/>
        </authorList>
    </citation>
    <scope>NUCLEOTIDE SEQUENCE [LARGE SCALE GENOMIC DNA]</scope>
    <source>
        <strain evidence="1 2">TBRC 11910</strain>
    </source>
</reference>
<protein>
    <submittedName>
        <fullName evidence="1">Uncharacterized protein</fullName>
    </submittedName>
</protein>
<dbReference type="AlphaFoldDB" id="A0A848KXC9"/>
<proteinExistence type="predicted"/>
<dbReference type="Proteomes" id="UP000550729">
    <property type="component" value="Unassembled WGS sequence"/>
</dbReference>
<comment type="caution">
    <text evidence="1">The sequence shown here is derived from an EMBL/GenBank/DDBJ whole genome shotgun (WGS) entry which is preliminary data.</text>
</comment>
<organism evidence="1 2">
    <name type="scientific">Gordonia asplenii</name>
    <dbReference type="NCBI Taxonomy" id="2725283"/>
    <lineage>
        <taxon>Bacteria</taxon>
        <taxon>Bacillati</taxon>
        <taxon>Actinomycetota</taxon>
        <taxon>Actinomycetes</taxon>
        <taxon>Mycobacteriales</taxon>
        <taxon>Gordoniaceae</taxon>
        <taxon>Gordonia</taxon>
    </lineage>
</organism>
<dbReference type="RefSeq" id="WP_170195783.1">
    <property type="nucleotide sequence ID" value="NZ_JABBNB010000021.1"/>
</dbReference>
<gene>
    <name evidence="1" type="ORF">HH308_18845</name>
</gene>
<evidence type="ECO:0000313" key="2">
    <source>
        <dbReference type="Proteomes" id="UP000550729"/>
    </source>
</evidence>
<accession>A0A848KXC9</accession>
<dbReference type="EMBL" id="JABBNB010000021">
    <property type="protein sequence ID" value="NMO03276.1"/>
    <property type="molecule type" value="Genomic_DNA"/>
</dbReference>
<keyword evidence="2" id="KW-1185">Reference proteome</keyword>
<evidence type="ECO:0000313" key="1">
    <source>
        <dbReference type="EMBL" id="NMO03276.1"/>
    </source>
</evidence>
<name>A0A848KXC9_9ACTN</name>